<dbReference type="OrthoDB" id="10620699at2759"/>
<dbReference type="AlphaFoldDB" id="A0A1E5VQ82"/>
<name>A0A1E5VQ82_9POAL</name>
<reference evidence="1 2" key="1">
    <citation type="submission" date="2016-09" db="EMBL/GenBank/DDBJ databases">
        <title>The draft genome of Dichanthelium oligosanthes: A C3 panicoid grass species.</title>
        <authorList>
            <person name="Studer A.J."/>
            <person name="Schnable J.C."/>
            <person name="Brutnell T.P."/>
        </authorList>
    </citation>
    <scope>NUCLEOTIDE SEQUENCE [LARGE SCALE GENOMIC DNA]</scope>
    <source>
        <strain evidence="2">cv. Kellogg 1175</strain>
        <tissue evidence="1">Leaf</tissue>
    </source>
</reference>
<dbReference type="Proteomes" id="UP000095767">
    <property type="component" value="Unassembled WGS sequence"/>
</dbReference>
<dbReference type="Pfam" id="PF07893">
    <property type="entry name" value="DUF1668"/>
    <property type="match status" value="1"/>
</dbReference>
<gene>
    <name evidence="1" type="ORF">BAE44_0011692</name>
</gene>
<keyword evidence="2" id="KW-1185">Reference proteome</keyword>
<sequence>MHFFPVANRRVVCVDQLGRGVLLEADTGNVVMMPPLHRPKSMPISLSLFPALTTAVAAAAPSFGMERVLKPEAASSSVEQHQASCHFEAFVYRKPATYFSKSWQC</sequence>
<evidence type="ECO:0000313" key="1">
    <source>
        <dbReference type="EMBL" id="OEL27288.1"/>
    </source>
</evidence>
<evidence type="ECO:0000313" key="2">
    <source>
        <dbReference type="Proteomes" id="UP000095767"/>
    </source>
</evidence>
<comment type="caution">
    <text evidence="1">The sequence shown here is derived from an EMBL/GenBank/DDBJ whole genome shotgun (WGS) entry which is preliminary data.</text>
</comment>
<dbReference type="InterPro" id="IPR012871">
    <property type="entry name" value="DUF1668_ORYSA"/>
</dbReference>
<dbReference type="EMBL" id="LWDX02032895">
    <property type="protein sequence ID" value="OEL27288.1"/>
    <property type="molecule type" value="Genomic_DNA"/>
</dbReference>
<accession>A0A1E5VQ82</accession>
<protein>
    <submittedName>
        <fullName evidence="1">Uncharacterized protein</fullName>
    </submittedName>
</protein>
<organism evidence="1 2">
    <name type="scientific">Dichanthelium oligosanthes</name>
    <dbReference type="NCBI Taxonomy" id="888268"/>
    <lineage>
        <taxon>Eukaryota</taxon>
        <taxon>Viridiplantae</taxon>
        <taxon>Streptophyta</taxon>
        <taxon>Embryophyta</taxon>
        <taxon>Tracheophyta</taxon>
        <taxon>Spermatophyta</taxon>
        <taxon>Magnoliopsida</taxon>
        <taxon>Liliopsida</taxon>
        <taxon>Poales</taxon>
        <taxon>Poaceae</taxon>
        <taxon>PACMAD clade</taxon>
        <taxon>Panicoideae</taxon>
        <taxon>Panicodae</taxon>
        <taxon>Paniceae</taxon>
        <taxon>Dichantheliinae</taxon>
        <taxon>Dichanthelium</taxon>
    </lineage>
</organism>
<proteinExistence type="predicted"/>